<dbReference type="CDD" id="cd01650">
    <property type="entry name" value="RT_nLTR_like"/>
    <property type="match status" value="1"/>
</dbReference>
<evidence type="ECO:0000256" key="1">
    <source>
        <dbReference type="SAM" id="MobiDB-lite"/>
    </source>
</evidence>
<dbReference type="PANTHER" id="PTHR19446">
    <property type="entry name" value="REVERSE TRANSCRIPTASES"/>
    <property type="match status" value="1"/>
</dbReference>
<proteinExistence type="predicted"/>
<dbReference type="GO" id="GO:0071897">
    <property type="term" value="P:DNA biosynthetic process"/>
    <property type="evidence" value="ECO:0007669"/>
    <property type="project" value="UniProtKB-ARBA"/>
</dbReference>
<protein>
    <submittedName>
        <fullName evidence="3">Retrovirus-related Pol polyprotein from type-1 retrotransposable element R2</fullName>
    </submittedName>
</protein>
<feature type="region of interest" description="Disordered" evidence="1">
    <location>
        <begin position="121"/>
        <end position="145"/>
    </location>
</feature>
<comment type="caution">
    <text evidence="3">The sequence shown here is derived from an EMBL/GenBank/DDBJ whole genome shotgun (WGS) entry which is preliminary data.</text>
</comment>
<dbReference type="InterPro" id="IPR000477">
    <property type="entry name" value="RT_dom"/>
</dbReference>
<sequence length="948" mass="105668">MALLIGDSIFARLYESHSSSFHKLSKFTRLRGGKVSDVKMVLKSIPSSEYPCSAVLLLGINDMLHPHDFNEARFYSSFFEGAGFDAQRVALCTVRLRLSIGFPCTVLCALEKYCGAKEKEVGKSAAPQQKGGRGRRSYKKGKAKRTRFAQAQNLFKVDKRALAKHALTGTPLGERVKVAAPREQIQDLYNKLWGVKSTCRVEPLREPAERIPIHQFGVITADNVKTRLQRMAADTAPGRDGLKKTALMGGTKAVILAAFYNLVLAWGVWPSEWRTNRTTLLPKEGKDPLQATNYRPLTISSTINRVFMGILDGRIRSLIKIHPRQKGFVAEPGCYQNIQILDQAIRVMKQQGGVGIQLDVSKAFDTVPHEPILQGKGIPRHIIQLVLESYRDTKTSIAMEGGDILVEIVRGVKQGDPMSPLLFILMIEPLLERLENMEGLGLSGEKVCSLAFADDLYLLAKDAASAQALMDETARSLKDLGMSLSASKSFAFQYCKAPGKSFGRVDPGIKILGEAIPQARPEDVLTYLGVSVSPWRDGVTLKGFEGRVGEALRRLKALALKPEQKLLILKENLMSHWQYQLTAAGPTRAFLKRVDSIIRSWTKELLRLPSSTTTWLFYSRCADGGLGLQCYEDSIPRYILSQGLKLRTSKDALCRAVGESDHYTERLQNAARKVRVEWPSSEKEITKAKHRQQKGYLRAWSMLKAQGKAVQSFRGDGIGNCWLRDPSLLKSSRLITALQMRANVCADKVSLSKIRQNAGVMCRKCKVLPETLGHILGQCLETKSDRLARHDEIKHFINQRMTEKGGTEVMLEERLRLPNGEVRQPDLIVKNQKGAFVVDVTVRIEGNGFTQLASKSKLERYAPTLPQVRQIFSAQNAQVLPIVVGARGALPKTTQRALKMLGISSRSDLQTIALMALRASIETYHRFIDYDKRPYLRTGQPDEGEEEA</sequence>
<reference evidence="3" key="2">
    <citation type="journal article" date="2023" name="BMC Genomics">
        <title>Pest status, molecular evolution, and epigenetic factors derived from the genome assembly of Frankliniella fusca, a thysanopteran phytovirus vector.</title>
        <authorList>
            <person name="Catto M.A."/>
            <person name="Labadie P.E."/>
            <person name="Jacobson A.L."/>
            <person name="Kennedy G.G."/>
            <person name="Srinivasan R."/>
            <person name="Hunt B.G."/>
        </authorList>
    </citation>
    <scope>NUCLEOTIDE SEQUENCE</scope>
    <source>
        <strain evidence="3">PL_HMW_Pooled</strain>
    </source>
</reference>
<organism evidence="3 4">
    <name type="scientific">Frankliniella fusca</name>
    <dbReference type="NCBI Taxonomy" id="407009"/>
    <lineage>
        <taxon>Eukaryota</taxon>
        <taxon>Metazoa</taxon>
        <taxon>Ecdysozoa</taxon>
        <taxon>Arthropoda</taxon>
        <taxon>Hexapoda</taxon>
        <taxon>Insecta</taxon>
        <taxon>Pterygota</taxon>
        <taxon>Neoptera</taxon>
        <taxon>Paraneoptera</taxon>
        <taxon>Thysanoptera</taxon>
        <taxon>Terebrantia</taxon>
        <taxon>Thripoidea</taxon>
        <taxon>Thripidae</taxon>
        <taxon>Frankliniella</taxon>
    </lineage>
</organism>
<reference evidence="3" key="1">
    <citation type="submission" date="2021-07" db="EMBL/GenBank/DDBJ databases">
        <authorList>
            <person name="Catto M.A."/>
            <person name="Jacobson A."/>
            <person name="Kennedy G."/>
            <person name="Labadie P."/>
            <person name="Hunt B.G."/>
            <person name="Srinivasan R."/>
        </authorList>
    </citation>
    <scope>NUCLEOTIDE SEQUENCE</scope>
    <source>
        <strain evidence="3">PL_HMW_Pooled</strain>
        <tissue evidence="3">Head</tissue>
    </source>
</reference>
<keyword evidence="4" id="KW-1185">Reference proteome</keyword>
<dbReference type="Proteomes" id="UP001219518">
    <property type="component" value="Unassembled WGS sequence"/>
</dbReference>
<dbReference type="AlphaFoldDB" id="A0AAE1LK09"/>
<feature type="domain" description="Reverse transcriptase" evidence="2">
    <location>
        <begin position="262"/>
        <end position="532"/>
    </location>
</feature>
<dbReference type="PROSITE" id="PS50878">
    <property type="entry name" value="RT_POL"/>
    <property type="match status" value="1"/>
</dbReference>
<dbReference type="Pfam" id="PF00078">
    <property type="entry name" value="RVT_1"/>
    <property type="match status" value="1"/>
</dbReference>
<evidence type="ECO:0000313" key="4">
    <source>
        <dbReference type="Proteomes" id="UP001219518"/>
    </source>
</evidence>
<name>A0AAE1LK09_9NEOP</name>
<gene>
    <name evidence="3" type="ORF">KUF71_010169</name>
</gene>
<dbReference type="InterPro" id="IPR043502">
    <property type="entry name" value="DNA/RNA_pol_sf"/>
</dbReference>
<evidence type="ECO:0000313" key="3">
    <source>
        <dbReference type="EMBL" id="KAK3920932.1"/>
    </source>
</evidence>
<evidence type="ECO:0000259" key="2">
    <source>
        <dbReference type="PROSITE" id="PS50878"/>
    </source>
</evidence>
<accession>A0AAE1LK09</accession>
<feature type="compositionally biased region" description="Basic residues" evidence="1">
    <location>
        <begin position="132"/>
        <end position="145"/>
    </location>
</feature>
<dbReference type="EMBL" id="JAHWGI010001024">
    <property type="protein sequence ID" value="KAK3920932.1"/>
    <property type="molecule type" value="Genomic_DNA"/>
</dbReference>
<dbReference type="SUPFAM" id="SSF56672">
    <property type="entry name" value="DNA/RNA polymerases"/>
    <property type="match status" value="1"/>
</dbReference>